<evidence type="ECO:0000313" key="1">
    <source>
        <dbReference type="EMBL" id="MPC64815.1"/>
    </source>
</evidence>
<comment type="caution">
    <text evidence="1">The sequence shown here is derived from an EMBL/GenBank/DDBJ whole genome shotgun (WGS) entry which is preliminary data.</text>
</comment>
<sequence>MEGGDGIAVTCGEQHMSVVGAVAAVSMRRRTAFTDRWPENEENFGYIVNLRPLRPEHTATCLSSYTSRLLIRSEERFWDVI</sequence>
<gene>
    <name evidence="1" type="ORF">E2C01_058936</name>
</gene>
<proteinExistence type="predicted"/>
<organism evidence="1 2">
    <name type="scientific">Portunus trituberculatus</name>
    <name type="common">Swimming crab</name>
    <name type="synonym">Neptunus trituberculatus</name>
    <dbReference type="NCBI Taxonomy" id="210409"/>
    <lineage>
        <taxon>Eukaryota</taxon>
        <taxon>Metazoa</taxon>
        <taxon>Ecdysozoa</taxon>
        <taxon>Arthropoda</taxon>
        <taxon>Crustacea</taxon>
        <taxon>Multicrustacea</taxon>
        <taxon>Malacostraca</taxon>
        <taxon>Eumalacostraca</taxon>
        <taxon>Eucarida</taxon>
        <taxon>Decapoda</taxon>
        <taxon>Pleocyemata</taxon>
        <taxon>Brachyura</taxon>
        <taxon>Eubrachyura</taxon>
        <taxon>Portunoidea</taxon>
        <taxon>Portunidae</taxon>
        <taxon>Portuninae</taxon>
        <taxon>Portunus</taxon>
    </lineage>
</organism>
<dbReference type="AlphaFoldDB" id="A0A5B7H5H9"/>
<keyword evidence="2" id="KW-1185">Reference proteome</keyword>
<reference evidence="1 2" key="1">
    <citation type="submission" date="2019-05" db="EMBL/GenBank/DDBJ databases">
        <title>Another draft genome of Portunus trituberculatus and its Hox gene families provides insights of decapod evolution.</title>
        <authorList>
            <person name="Jeong J.-H."/>
            <person name="Song I."/>
            <person name="Kim S."/>
            <person name="Choi T."/>
            <person name="Kim D."/>
            <person name="Ryu S."/>
            <person name="Kim W."/>
        </authorList>
    </citation>
    <scope>NUCLEOTIDE SEQUENCE [LARGE SCALE GENOMIC DNA]</scope>
    <source>
        <tissue evidence="1">Muscle</tissue>
    </source>
</reference>
<evidence type="ECO:0000313" key="2">
    <source>
        <dbReference type="Proteomes" id="UP000324222"/>
    </source>
</evidence>
<accession>A0A5B7H5H9</accession>
<dbReference type="Proteomes" id="UP000324222">
    <property type="component" value="Unassembled WGS sequence"/>
</dbReference>
<protein>
    <submittedName>
        <fullName evidence="1">Uncharacterized protein</fullName>
    </submittedName>
</protein>
<name>A0A5B7H5H9_PORTR</name>
<dbReference type="EMBL" id="VSRR010022620">
    <property type="protein sequence ID" value="MPC64815.1"/>
    <property type="molecule type" value="Genomic_DNA"/>
</dbReference>